<evidence type="ECO:0000256" key="1">
    <source>
        <dbReference type="ARBA" id="ARBA00023157"/>
    </source>
</evidence>
<evidence type="ECO:0000313" key="5">
    <source>
        <dbReference type="Proteomes" id="UP001046870"/>
    </source>
</evidence>
<gene>
    <name evidence="4" type="ORF">MATL_G00003590</name>
</gene>
<dbReference type="InterPro" id="IPR036179">
    <property type="entry name" value="Ig-like_dom_sf"/>
</dbReference>
<dbReference type="OrthoDB" id="9945861at2759"/>
<feature type="domain" description="Ig-like" evidence="3">
    <location>
        <begin position="1"/>
        <end position="84"/>
    </location>
</feature>
<dbReference type="FunFam" id="2.60.40.10:FF:000283">
    <property type="entry name" value="Immunoglobulin kappa constant"/>
    <property type="match status" value="1"/>
</dbReference>
<dbReference type="Gene3D" id="2.60.40.10">
    <property type="entry name" value="Immunoglobulins"/>
    <property type="match status" value="6"/>
</dbReference>
<evidence type="ECO:0000259" key="3">
    <source>
        <dbReference type="PROSITE" id="PS50835"/>
    </source>
</evidence>
<name>A0A9D3TDU8_MEGAT</name>
<dbReference type="InterPro" id="IPR003597">
    <property type="entry name" value="Ig_C1-set"/>
</dbReference>
<protein>
    <recommendedName>
        <fullName evidence="3">Ig-like domain-containing protein</fullName>
    </recommendedName>
</protein>
<dbReference type="InterPro" id="IPR007110">
    <property type="entry name" value="Ig-like_dom"/>
</dbReference>
<feature type="domain" description="Ig-like" evidence="3">
    <location>
        <begin position="196"/>
        <end position="298"/>
    </location>
</feature>
<proteinExistence type="predicted"/>
<keyword evidence="2" id="KW-0393">Immunoglobulin domain</keyword>
<feature type="domain" description="Ig-like" evidence="3">
    <location>
        <begin position="307"/>
        <end position="404"/>
    </location>
</feature>
<dbReference type="PANTHER" id="PTHR23411">
    <property type="entry name" value="TAPASIN"/>
    <property type="match status" value="1"/>
</dbReference>
<reference evidence="4" key="1">
    <citation type="submission" date="2021-01" db="EMBL/GenBank/DDBJ databases">
        <authorList>
            <person name="Zahm M."/>
            <person name="Roques C."/>
            <person name="Cabau C."/>
            <person name="Klopp C."/>
            <person name="Donnadieu C."/>
            <person name="Jouanno E."/>
            <person name="Lampietro C."/>
            <person name="Louis A."/>
            <person name="Herpin A."/>
            <person name="Echchiki A."/>
            <person name="Berthelot C."/>
            <person name="Parey E."/>
            <person name="Roest-Crollius H."/>
            <person name="Braasch I."/>
            <person name="Postlethwait J."/>
            <person name="Bobe J."/>
            <person name="Montfort J."/>
            <person name="Bouchez O."/>
            <person name="Begum T."/>
            <person name="Mejri S."/>
            <person name="Adams A."/>
            <person name="Chen W.-J."/>
            <person name="Guiguen Y."/>
        </authorList>
    </citation>
    <scope>NUCLEOTIDE SEQUENCE</scope>
    <source>
        <strain evidence="4">YG-15Mar2019-1</strain>
        <tissue evidence="4">Brain</tissue>
    </source>
</reference>
<dbReference type="CDD" id="cd00098">
    <property type="entry name" value="IgC1"/>
    <property type="match status" value="2"/>
</dbReference>
<dbReference type="SMART" id="SM00407">
    <property type="entry name" value="IGc1"/>
    <property type="match status" value="6"/>
</dbReference>
<feature type="domain" description="Ig-like" evidence="3">
    <location>
        <begin position="410"/>
        <end position="512"/>
    </location>
</feature>
<dbReference type="Pfam" id="PF07654">
    <property type="entry name" value="C1-set"/>
    <property type="match status" value="6"/>
</dbReference>
<dbReference type="InterPro" id="IPR013783">
    <property type="entry name" value="Ig-like_fold"/>
</dbReference>
<accession>A0A9D3TDU8</accession>
<feature type="non-terminal residue" evidence="4">
    <location>
        <position position="1"/>
    </location>
</feature>
<dbReference type="EMBL" id="JAFDVH010000001">
    <property type="protein sequence ID" value="KAG7491412.1"/>
    <property type="molecule type" value="Genomic_DNA"/>
</dbReference>
<feature type="domain" description="Ig-like" evidence="3">
    <location>
        <begin position="521"/>
        <end position="604"/>
    </location>
</feature>
<dbReference type="AlphaFoldDB" id="A0A9D3TDU8"/>
<dbReference type="Proteomes" id="UP001046870">
    <property type="component" value="Chromosome 1"/>
</dbReference>
<feature type="non-terminal residue" evidence="4">
    <location>
        <position position="604"/>
    </location>
</feature>
<evidence type="ECO:0000313" key="4">
    <source>
        <dbReference type="EMBL" id="KAG7491412.1"/>
    </source>
</evidence>
<dbReference type="InterPro" id="IPR050380">
    <property type="entry name" value="Immune_Resp_Modulators"/>
</dbReference>
<evidence type="ECO:0000256" key="2">
    <source>
        <dbReference type="ARBA" id="ARBA00023319"/>
    </source>
</evidence>
<organism evidence="4 5">
    <name type="scientific">Megalops atlanticus</name>
    <name type="common">Tarpon</name>
    <name type="synonym">Clupea gigantea</name>
    <dbReference type="NCBI Taxonomy" id="7932"/>
    <lineage>
        <taxon>Eukaryota</taxon>
        <taxon>Metazoa</taxon>
        <taxon>Chordata</taxon>
        <taxon>Craniata</taxon>
        <taxon>Vertebrata</taxon>
        <taxon>Euteleostomi</taxon>
        <taxon>Actinopterygii</taxon>
        <taxon>Neopterygii</taxon>
        <taxon>Teleostei</taxon>
        <taxon>Elopiformes</taxon>
        <taxon>Megalopidae</taxon>
        <taxon>Megalops</taxon>
    </lineage>
</organism>
<keyword evidence="1" id="KW-1015">Disulfide bond</keyword>
<dbReference type="SUPFAM" id="SSF48726">
    <property type="entry name" value="Immunoglobulin"/>
    <property type="match status" value="6"/>
</dbReference>
<keyword evidence="5" id="KW-1185">Reference proteome</keyword>
<feature type="domain" description="Ig-like" evidence="3">
    <location>
        <begin position="93"/>
        <end position="190"/>
    </location>
</feature>
<comment type="caution">
    <text evidence="4">The sequence shown here is derived from an EMBL/GenBank/DDBJ whole genome shotgun (WGS) entry which is preliminary data.</text>
</comment>
<dbReference type="PROSITE" id="PS50835">
    <property type="entry name" value="IG_LIKE"/>
    <property type="match status" value="6"/>
</dbReference>
<sequence length="604" mass="65823">QAVLDCDITGEEQKAVTTATVTWTVDGTVVKSGIATPSVAKQDGHLYRKTSTLTLGQKDWFDGKQIQCSVQQSTNKLPINKAVRLEQGSKSSPTVLIQSPTDKETEGQTDVTLMCLVTGFSPSDIYIMWRIDDGEYQEGITGQTLKTNGRSSVTSLFTVPTSTWKNSNFTCAVKHASMSTGSSPLLKTVARELDKPCVEVTLKPPKVREMFINNQAVLDCDITGAEEAAVTAATVTWTVDGTIIKSGITTPSIAKQDGHLYRKTSTLTLGQKDWFDGKKIQCSVQQSSEKPPINKVVRLEQGSKSSPTVLIRSPTDRETEGQTDVTLMCLVTGFSPSDIYIMWRIDNGEYQEGVTGQTLKTNGRASVTSLFTVPTSTWTNSKFTCAVKHASLSTGSSPLLKTVAREMEKPCVEVTLKPPRVREMFINNQAVLDCDITGAEQAAVTAATVTWTVDGTVVRNGITTPSVAKQDGHLYRKTSTLTLGQKDWFDGKQIQCSIQQSSDKPPIKKAVRLEQGNKSPPTVVVLMPSEEQLKKTENVSLACLVTSTSANDVYIMWKISNGDYQEGVTGEPVKNNDSTYSVTSLLKITASQWKTSHFTCAVRH</sequence>